<feature type="chain" id="PRO_5017696851" evidence="1">
    <location>
        <begin position="22"/>
        <end position="416"/>
    </location>
</feature>
<dbReference type="RefSeq" id="WP_116847506.1">
    <property type="nucleotide sequence ID" value="NZ_QTJU01000003.1"/>
</dbReference>
<dbReference type="EMBL" id="QTJU01000003">
    <property type="protein sequence ID" value="RFM28260.1"/>
    <property type="molecule type" value="Genomic_DNA"/>
</dbReference>
<dbReference type="InterPro" id="IPR011041">
    <property type="entry name" value="Quinoprot_gluc/sorb_DH_b-prop"/>
</dbReference>
<protein>
    <submittedName>
        <fullName evidence="3">Sorbosone dehydrogenase family protein</fullName>
    </submittedName>
</protein>
<dbReference type="SUPFAM" id="SSF50952">
    <property type="entry name" value="Soluble quinoprotein glucose dehydrogenase"/>
    <property type="match status" value="1"/>
</dbReference>
<keyword evidence="1" id="KW-0732">Signal</keyword>
<feature type="signal peptide" evidence="1">
    <location>
        <begin position="1"/>
        <end position="21"/>
    </location>
</feature>
<dbReference type="PANTHER" id="PTHR19328:SF55">
    <property type="entry name" value="BLR6566 PROTEIN"/>
    <property type="match status" value="1"/>
</dbReference>
<sequence>MKTVASRLACCLLLCSFIACKHNDPPPTEPPHGGDSTGTGTDTVILAPPYATPSVSSPARVIGWPTGTTPVAPPGFTVTKFASGLNNPRWLYVGANGDVFLSQGTGGNNILLLRDTNNDGLPDIQQTLLSGQNKPFGMLILNNYFYVGNTDGLWRYPYQQGQTQLTGGVKILDLPEGGYNNHWTRNLIASPDGSKIYVTVGSGSNVAEHGMTNETRRANILQVNPDGTGEKIYASGLRNPVGLAFVPGSTTLWTAVNERDELGDEIVPDYITSVKEGGFYGWPYSYIGKHIDPRVSPQRPDLVAQAIIPDVRLGAHTASLGLAFYTGSTFPSSYREGAFVAQHGSWNSSKLVGYKVIFIPFMNGKPVSDPQDFLTGFIADVTAKTAYGRPVGIVNWKNSLLITDDASNTIWRVSAQ</sequence>
<feature type="domain" description="Pyrroloquinoline quinone-dependent pyranose dehydrogenase beta-propeller" evidence="2">
    <location>
        <begin position="307"/>
        <end position="414"/>
    </location>
</feature>
<name>A0A3E1NK00_9BACT</name>
<dbReference type="Pfam" id="PF22807">
    <property type="entry name" value="TrAA12"/>
    <property type="match status" value="2"/>
</dbReference>
<reference evidence="3 4" key="1">
    <citation type="submission" date="2018-08" db="EMBL/GenBank/DDBJ databases">
        <title>Chitinophagaceae sp. K23C18032701, a novel bacterium isolated from forest soil.</title>
        <authorList>
            <person name="Wang C."/>
        </authorList>
    </citation>
    <scope>NUCLEOTIDE SEQUENCE [LARGE SCALE GENOMIC DNA]</scope>
    <source>
        <strain evidence="3 4">K23C18032701</strain>
    </source>
</reference>
<evidence type="ECO:0000256" key="1">
    <source>
        <dbReference type="SAM" id="SignalP"/>
    </source>
</evidence>
<dbReference type="Gene3D" id="2.120.10.30">
    <property type="entry name" value="TolB, C-terminal domain"/>
    <property type="match status" value="1"/>
</dbReference>
<organism evidence="3 4">
    <name type="scientific">Deminuibacter soli</name>
    <dbReference type="NCBI Taxonomy" id="2291815"/>
    <lineage>
        <taxon>Bacteria</taxon>
        <taxon>Pseudomonadati</taxon>
        <taxon>Bacteroidota</taxon>
        <taxon>Chitinophagia</taxon>
        <taxon>Chitinophagales</taxon>
        <taxon>Chitinophagaceae</taxon>
        <taxon>Deminuibacter</taxon>
    </lineage>
</organism>
<evidence type="ECO:0000313" key="3">
    <source>
        <dbReference type="EMBL" id="RFM28260.1"/>
    </source>
</evidence>
<dbReference type="OrthoDB" id="9811395at2"/>
<dbReference type="AlphaFoldDB" id="A0A3E1NK00"/>
<dbReference type="Proteomes" id="UP000261284">
    <property type="component" value="Unassembled WGS sequence"/>
</dbReference>
<comment type="caution">
    <text evidence="3">The sequence shown here is derived from an EMBL/GenBank/DDBJ whole genome shotgun (WGS) entry which is preliminary data.</text>
</comment>
<proteinExistence type="predicted"/>
<dbReference type="PANTHER" id="PTHR19328">
    <property type="entry name" value="HEDGEHOG-INTERACTING PROTEIN"/>
    <property type="match status" value="1"/>
</dbReference>
<gene>
    <name evidence="3" type="ORF">DXN05_12150</name>
</gene>
<dbReference type="PROSITE" id="PS51257">
    <property type="entry name" value="PROKAR_LIPOPROTEIN"/>
    <property type="match status" value="1"/>
</dbReference>
<evidence type="ECO:0000313" key="4">
    <source>
        <dbReference type="Proteomes" id="UP000261284"/>
    </source>
</evidence>
<feature type="domain" description="Pyrroloquinoline quinone-dependent pyranose dehydrogenase beta-propeller" evidence="2">
    <location>
        <begin position="71"/>
        <end position="263"/>
    </location>
</feature>
<accession>A0A3E1NK00</accession>
<dbReference type="InterPro" id="IPR054539">
    <property type="entry name" value="Beta-prop_PDH"/>
</dbReference>
<keyword evidence="4" id="KW-1185">Reference proteome</keyword>
<evidence type="ECO:0000259" key="2">
    <source>
        <dbReference type="Pfam" id="PF22807"/>
    </source>
</evidence>
<dbReference type="InterPro" id="IPR011042">
    <property type="entry name" value="6-blade_b-propeller_TolB-like"/>
</dbReference>